<name>A0A7W4JLL2_GLULI</name>
<evidence type="ECO:0000256" key="2">
    <source>
        <dbReference type="ARBA" id="ARBA00022448"/>
    </source>
</evidence>
<keyword evidence="3" id="KW-1003">Cell membrane</keyword>
<evidence type="ECO:0000256" key="6">
    <source>
        <dbReference type="ARBA" id="ARBA00023136"/>
    </source>
</evidence>
<sequence>MQDVTAYLYLAMAIIAEVFATSCLKYTGQFTRPVPTLLTFGGYGVAFFFLSLTLRVLPTGIAYAIWSGAGIVLISAINWIWLKQRLDAPAVAGMALIVLGVAVINLFSRSAGH</sequence>
<dbReference type="GO" id="GO:0015220">
    <property type="term" value="F:choline transmembrane transporter activity"/>
    <property type="evidence" value="ECO:0007669"/>
    <property type="project" value="TreeGrafter"/>
</dbReference>
<dbReference type="GO" id="GO:0015297">
    <property type="term" value="F:antiporter activity"/>
    <property type="evidence" value="ECO:0007669"/>
    <property type="project" value="TreeGrafter"/>
</dbReference>
<dbReference type="PANTHER" id="PTHR30561">
    <property type="entry name" value="SMR FAMILY PROTON-DEPENDENT DRUG EFFLUX TRANSPORTER SUGE"/>
    <property type="match status" value="1"/>
</dbReference>
<dbReference type="AlphaFoldDB" id="A0A7W4JLL2"/>
<dbReference type="InterPro" id="IPR037185">
    <property type="entry name" value="EmrE-like"/>
</dbReference>
<dbReference type="Gene3D" id="1.10.3730.20">
    <property type="match status" value="1"/>
</dbReference>
<dbReference type="GO" id="GO:1990961">
    <property type="term" value="P:xenobiotic detoxification by transmembrane export across the plasma membrane"/>
    <property type="evidence" value="ECO:0007669"/>
    <property type="project" value="UniProtKB-ARBA"/>
</dbReference>
<evidence type="ECO:0000256" key="8">
    <source>
        <dbReference type="RuleBase" id="RU003942"/>
    </source>
</evidence>
<dbReference type="FunFam" id="1.10.3730.20:FF:000001">
    <property type="entry name" value="Quaternary ammonium compound resistance transporter SugE"/>
    <property type="match status" value="1"/>
</dbReference>
<evidence type="ECO:0000256" key="1">
    <source>
        <dbReference type="ARBA" id="ARBA00004651"/>
    </source>
</evidence>
<dbReference type="GO" id="GO:0005886">
    <property type="term" value="C:plasma membrane"/>
    <property type="evidence" value="ECO:0007669"/>
    <property type="project" value="UniProtKB-SubCell"/>
</dbReference>
<reference evidence="10 11" key="1">
    <citation type="submission" date="2020-04" db="EMBL/GenBank/DDBJ databases">
        <title>Description of novel Gluconacetobacter.</title>
        <authorList>
            <person name="Sombolestani A."/>
        </authorList>
    </citation>
    <scope>NUCLEOTIDE SEQUENCE [LARGE SCALE GENOMIC DNA]</scope>
    <source>
        <strain evidence="10 11">LMG 1382</strain>
    </source>
</reference>
<feature type="transmembrane region" description="Helical" evidence="9">
    <location>
        <begin position="6"/>
        <end position="24"/>
    </location>
</feature>
<proteinExistence type="inferred from homology"/>
<comment type="subcellular location">
    <subcellularLocation>
        <location evidence="1 8">Cell membrane</location>
        <topology evidence="1 8">Multi-pass membrane protein</topology>
    </subcellularLocation>
</comment>
<evidence type="ECO:0000256" key="9">
    <source>
        <dbReference type="SAM" id="Phobius"/>
    </source>
</evidence>
<accession>A0A7W4JLL2</accession>
<evidence type="ECO:0000256" key="7">
    <source>
        <dbReference type="ARBA" id="ARBA00038032"/>
    </source>
</evidence>
<keyword evidence="2" id="KW-0813">Transport</keyword>
<dbReference type="Pfam" id="PF00893">
    <property type="entry name" value="Multi_Drug_Res"/>
    <property type="match status" value="1"/>
</dbReference>
<evidence type="ECO:0000256" key="5">
    <source>
        <dbReference type="ARBA" id="ARBA00022989"/>
    </source>
</evidence>
<evidence type="ECO:0000256" key="3">
    <source>
        <dbReference type="ARBA" id="ARBA00022475"/>
    </source>
</evidence>
<organism evidence="10 11">
    <name type="scientific">Gluconacetobacter liquefaciens</name>
    <name type="common">Acetobacter liquefaciens</name>
    <dbReference type="NCBI Taxonomy" id="89584"/>
    <lineage>
        <taxon>Bacteria</taxon>
        <taxon>Pseudomonadati</taxon>
        <taxon>Pseudomonadota</taxon>
        <taxon>Alphaproteobacteria</taxon>
        <taxon>Acetobacterales</taxon>
        <taxon>Acetobacteraceae</taxon>
        <taxon>Gluconacetobacter</taxon>
    </lineage>
</organism>
<dbReference type="GO" id="GO:0015199">
    <property type="term" value="F:amino-acid betaine transmembrane transporter activity"/>
    <property type="evidence" value="ECO:0007669"/>
    <property type="project" value="TreeGrafter"/>
</dbReference>
<evidence type="ECO:0000256" key="4">
    <source>
        <dbReference type="ARBA" id="ARBA00022692"/>
    </source>
</evidence>
<evidence type="ECO:0000313" key="11">
    <source>
        <dbReference type="Proteomes" id="UP000562982"/>
    </source>
</evidence>
<dbReference type="GO" id="GO:0031460">
    <property type="term" value="P:glycine betaine transport"/>
    <property type="evidence" value="ECO:0007669"/>
    <property type="project" value="TreeGrafter"/>
</dbReference>
<dbReference type="OrthoDB" id="9808638at2"/>
<comment type="similarity">
    <text evidence="7 8">Belongs to the drug/metabolite transporter (DMT) superfamily. Small multidrug resistance (SMR) (TC 2.A.7.1) family.</text>
</comment>
<dbReference type="PANTHER" id="PTHR30561:SF1">
    <property type="entry name" value="MULTIDRUG TRANSPORTER EMRE"/>
    <property type="match status" value="1"/>
</dbReference>
<dbReference type="SUPFAM" id="SSF103481">
    <property type="entry name" value="Multidrug resistance efflux transporter EmrE"/>
    <property type="match status" value="1"/>
</dbReference>
<feature type="transmembrane region" description="Helical" evidence="9">
    <location>
        <begin position="88"/>
        <end position="107"/>
    </location>
</feature>
<keyword evidence="4 8" id="KW-0812">Transmembrane</keyword>
<feature type="transmembrane region" description="Helical" evidence="9">
    <location>
        <begin position="60"/>
        <end position="81"/>
    </location>
</feature>
<comment type="caution">
    <text evidence="10">The sequence shown here is derived from an EMBL/GenBank/DDBJ whole genome shotgun (WGS) entry which is preliminary data.</text>
</comment>
<keyword evidence="5 9" id="KW-1133">Transmembrane helix</keyword>
<protein>
    <submittedName>
        <fullName evidence="10">Multidrug efflux SMR transporter</fullName>
    </submittedName>
</protein>
<feature type="transmembrane region" description="Helical" evidence="9">
    <location>
        <begin position="36"/>
        <end position="54"/>
    </location>
</feature>
<evidence type="ECO:0000313" key="10">
    <source>
        <dbReference type="EMBL" id="MBB2186932.1"/>
    </source>
</evidence>
<dbReference type="Proteomes" id="UP000562982">
    <property type="component" value="Unassembled WGS sequence"/>
</dbReference>
<keyword evidence="6 9" id="KW-0472">Membrane</keyword>
<dbReference type="InterPro" id="IPR045324">
    <property type="entry name" value="Small_multidrug_res"/>
</dbReference>
<gene>
    <name evidence="10" type="ORF">HLH32_11140</name>
</gene>
<dbReference type="InterPro" id="IPR000390">
    <property type="entry name" value="Small_drug/metabolite_transptr"/>
</dbReference>
<dbReference type="EMBL" id="JABEQI010000005">
    <property type="protein sequence ID" value="MBB2186932.1"/>
    <property type="molecule type" value="Genomic_DNA"/>
</dbReference>